<feature type="transmembrane region" description="Helical" evidence="6">
    <location>
        <begin position="555"/>
        <end position="584"/>
    </location>
</feature>
<evidence type="ECO:0000256" key="1">
    <source>
        <dbReference type="ARBA" id="ARBA00004370"/>
    </source>
</evidence>
<gene>
    <name evidence="10" type="primary">LOC108273531</name>
</gene>
<dbReference type="KEGG" id="ipu:108273531"/>
<keyword evidence="2 7" id="KW-0732">Signal</keyword>
<dbReference type="InterPro" id="IPR007110">
    <property type="entry name" value="Ig-like_dom"/>
</dbReference>
<dbReference type="GeneID" id="108273531"/>
<evidence type="ECO:0000256" key="2">
    <source>
        <dbReference type="ARBA" id="ARBA00022729"/>
    </source>
</evidence>
<evidence type="ECO:0000256" key="5">
    <source>
        <dbReference type="SAM" id="MobiDB-lite"/>
    </source>
</evidence>
<dbReference type="InterPro" id="IPR036179">
    <property type="entry name" value="Ig-like_dom_sf"/>
</dbReference>
<dbReference type="InterPro" id="IPR015631">
    <property type="entry name" value="CD2/SLAM_rcpt"/>
</dbReference>
<feature type="transmembrane region" description="Helical" evidence="6">
    <location>
        <begin position="206"/>
        <end position="232"/>
    </location>
</feature>
<proteinExistence type="predicted"/>
<dbReference type="PANTHER" id="PTHR12080:SF55">
    <property type="entry name" value="LYMPHOCYTE FUNCTION-ASSOCIATED ANTIGEN 3"/>
    <property type="match status" value="1"/>
</dbReference>
<dbReference type="InterPro" id="IPR013783">
    <property type="entry name" value="Ig-like_fold"/>
</dbReference>
<dbReference type="Pfam" id="PF13895">
    <property type="entry name" value="Ig_2"/>
    <property type="match status" value="2"/>
</dbReference>
<dbReference type="AlphaFoldDB" id="A0A9F7RFD2"/>
<feature type="chain" id="PRO_5039927621" evidence="7">
    <location>
        <begin position="24"/>
        <end position="631"/>
    </location>
</feature>
<reference evidence="9" key="1">
    <citation type="journal article" date="2016" name="Nat. Commun.">
        <title>The channel catfish genome sequence provides insights into the evolution of scale formation in teleosts.</title>
        <authorList>
            <person name="Liu Z."/>
            <person name="Liu S."/>
            <person name="Yao J."/>
            <person name="Bao L."/>
            <person name="Zhang J."/>
            <person name="Li Y."/>
            <person name="Jiang C."/>
            <person name="Sun L."/>
            <person name="Wang R."/>
            <person name="Zhang Y."/>
            <person name="Zhou T."/>
            <person name="Zeng Q."/>
            <person name="Fu Q."/>
            <person name="Gao S."/>
            <person name="Li N."/>
            <person name="Koren S."/>
            <person name="Jiang Y."/>
            <person name="Zimin A."/>
            <person name="Xu P."/>
            <person name="Phillippy A.M."/>
            <person name="Geng X."/>
            <person name="Song L."/>
            <person name="Sun F."/>
            <person name="Li C."/>
            <person name="Wang X."/>
            <person name="Chen A."/>
            <person name="Jin Y."/>
            <person name="Yuan Z."/>
            <person name="Yang Y."/>
            <person name="Tan S."/>
            <person name="Peatman E."/>
            <person name="Lu J."/>
            <person name="Qin Z."/>
            <person name="Dunham R."/>
            <person name="Li Z."/>
            <person name="Sonstegard T."/>
            <person name="Feng J."/>
            <person name="Danzmann R.G."/>
            <person name="Schroeder S."/>
            <person name="Scheffler B."/>
            <person name="Duke M.V."/>
            <person name="Ballard L."/>
            <person name="Kucuktas H."/>
            <person name="Kaltenboeck L."/>
            <person name="Liu H."/>
            <person name="Armbruster J."/>
            <person name="Xie Y."/>
            <person name="Kirby M.L."/>
            <person name="Tian Y."/>
            <person name="Flanagan M.E."/>
            <person name="Mu W."/>
            <person name="Waldbieser G.C."/>
        </authorList>
    </citation>
    <scope>NUCLEOTIDE SEQUENCE [LARGE SCALE GENOMIC DNA]</scope>
    <source>
        <strain evidence="9">SDA103</strain>
    </source>
</reference>
<dbReference type="OrthoDB" id="8963224at2759"/>
<keyword evidence="6" id="KW-1133">Transmembrane helix</keyword>
<dbReference type="Gene3D" id="2.60.40.10">
    <property type="entry name" value="Immunoglobulins"/>
    <property type="match status" value="4"/>
</dbReference>
<keyword evidence="6" id="KW-0812">Transmembrane</keyword>
<reference evidence="10" key="2">
    <citation type="submission" date="2025-08" db="UniProtKB">
        <authorList>
            <consortium name="RefSeq"/>
        </authorList>
    </citation>
    <scope>IDENTIFICATION</scope>
    <source>
        <tissue evidence="10">Blood</tissue>
    </source>
</reference>
<keyword evidence="9" id="KW-1185">Reference proteome</keyword>
<feature type="region of interest" description="Disordered" evidence="5">
    <location>
        <begin position="608"/>
        <end position="631"/>
    </location>
</feature>
<comment type="subcellular location">
    <subcellularLocation>
        <location evidence="1">Membrane</location>
    </subcellularLocation>
</comment>
<evidence type="ECO:0000256" key="6">
    <source>
        <dbReference type="SAM" id="Phobius"/>
    </source>
</evidence>
<name>A0A9F7RFD2_ICTPU</name>
<feature type="signal peptide" evidence="7">
    <location>
        <begin position="1"/>
        <end position="23"/>
    </location>
</feature>
<feature type="domain" description="Ig-like" evidence="8">
    <location>
        <begin position="466"/>
        <end position="537"/>
    </location>
</feature>
<dbReference type="GO" id="GO:0016020">
    <property type="term" value="C:membrane"/>
    <property type="evidence" value="ECO:0007669"/>
    <property type="project" value="UniProtKB-SubCell"/>
</dbReference>
<feature type="domain" description="Ig-like" evidence="8">
    <location>
        <begin position="118"/>
        <end position="189"/>
    </location>
</feature>
<evidence type="ECO:0000256" key="3">
    <source>
        <dbReference type="ARBA" id="ARBA00023136"/>
    </source>
</evidence>
<dbReference type="Proteomes" id="UP000221080">
    <property type="component" value="Chromosome 13"/>
</dbReference>
<protein>
    <submittedName>
        <fullName evidence="10">Uncharacterized protein LOC108273531</fullName>
    </submittedName>
</protein>
<evidence type="ECO:0000313" key="9">
    <source>
        <dbReference type="Proteomes" id="UP000221080"/>
    </source>
</evidence>
<organism evidence="9 10">
    <name type="scientific">Ictalurus punctatus</name>
    <name type="common">Channel catfish</name>
    <name type="synonym">Silurus punctatus</name>
    <dbReference type="NCBI Taxonomy" id="7998"/>
    <lineage>
        <taxon>Eukaryota</taxon>
        <taxon>Metazoa</taxon>
        <taxon>Chordata</taxon>
        <taxon>Craniata</taxon>
        <taxon>Vertebrata</taxon>
        <taxon>Euteleostomi</taxon>
        <taxon>Actinopterygii</taxon>
        <taxon>Neopterygii</taxon>
        <taxon>Teleostei</taxon>
        <taxon>Ostariophysi</taxon>
        <taxon>Siluriformes</taxon>
        <taxon>Ictaluridae</taxon>
        <taxon>Ictalurus</taxon>
    </lineage>
</organism>
<evidence type="ECO:0000259" key="8">
    <source>
        <dbReference type="PROSITE" id="PS50835"/>
    </source>
</evidence>
<dbReference type="RefSeq" id="XP_053541161.1">
    <property type="nucleotide sequence ID" value="XM_053685186.1"/>
</dbReference>
<sequence>MNTKNSVIVLFLCFLALFTLTDCSKCQKNILEGDSLTFKLTDRPLKDDDLFIIKKDNKVVVRKKNNKQEGPGIVKNDSLELQHVKLSDSGTYNVEVFDVTGTNVKSYTEIVCVYAKVPKPRVNITCQDEKVDFRCDVEVDKDQRSAISYSWHKNGKEFKTNVLNFSINAEEDKSEYTCTAQNPVHKSTSDPVEAACFKRTLLGLDFWFMVGILAGAGGLVLLLIIILVTVACRSCKFREKQQQDEEELRLKYFNISPTSGQQKSKQTERQQLTLLETCDNVSPQEVAQVPCQTEYRPRKPKRTWPPPPPIDDEEEQIPPLPKPRRNAPVKKCEGPHFLNLSLEVFERTMNTNGSVIVLFLSFLTLFTLTDCDSCQKNILEGESLTFKLTDRPLKDDDRFTIKKDNKVVVRKRNRKQEGPGIVKNDSLELQHVNLSNSGTYGVEVFDVNGTNVKSYSEIVCVYAKVPKPRVNITCQDEKIDFRCDVEGDEDQRSAISYSWHKNGKEFKKNVLNFSINAEEDKSEYTCTAQNPVHKNTSDPVQAACLKPTTLFCFEFWFMVGILAGGGGFILLLMIALVTVACCACKRKEKQQHALYSLINFHTSPPPCCQKSNQPTRGPLPPLPEPKEKGTD</sequence>
<accession>A0A9F7RFD2</accession>
<evidence type="ECO:0000256" key="4">
    <source>
        <dbReference type="ARBA" id="ARBA00023180"/>
    </source>
</evidence>
<dbReference type="SUPFAM" id="SSF48726">
    <property type="entry name" value="Immunoglobulin"/>
    <property type="match status" value="3"/>
</dbReference>
<feature type="transmembrane region" description="Helical" evidence="6">
    <location>
        <begin position="349"/>
        <end position="368"/>
    </location>
</feature>
<feature type="region of interest" description="Disordered" evidence="5">
    <location>
        <begin position="289"/>
        <end position="328"/>
    </location>
</feature>
<keyword evidence="4" id="KW-0325">Glycoprotein</keyword>
<keyword evidence="3 6" id="KW-0472">Membrane</keyword>
<dbReference type="PANTHER" id="PTHR12080">
    <property type="entry name" value="SIGNALING LYMPHOCYTIC ACTIVATION MOLECULE"/>
    <property type="match status" value="1"/>
</dbReference>
<evidence type="ECO:0000313" key="10">
    <source>
        <dbReference type="RefSeq" id="XP_053541161.1"/>
    </source>
</evidence>
<evidence type="ECO:0000256" key="7">
    <source>
        <dbReference type="SAM" id="SignalP"/>
    </source>
</evidence>
<dbReference type="PROSITE" id="PS50835">
    <property type="entry name" value="IG_LIKE"/>
    <property type="match status" value="2"/>
</dbReference>